<feature type="transmembrane region" description="Helical" evidence="6">
    <location>
        <begin position="195"/>
        <end position="218"/>
    </location>
</feature>
<dbReference type="EMBL" id="JACCBN010000001">
    <property type="protein sequence ID" value="NYD34444.1"/>
    <property type="molecule type" value="Genomic_DNA"/>
</dbReference>
<dbReference type="RefSeq" id="WP_179792393.1">
    <property type="nucleotide sequence ID" value="NZ_BAABHP010000010.1"/>
</dbReference>
<dbReference type="Proteomes" id="UP000535890">
    <property type="component" value="Unassembled WGS sequence"/>
</dbReference>
<feature type="transmembrane region" description="Helical" evidence="6">
    <location>
        <begin position="152"/>
        <end position="174"/>
    </location>
</feature>
<dbReference type="PANTHER" id="PTHR31272">
    <property type="entry name" value="CYTOCHROME C-TYPE BIOGENESIS PROTEIN HI_1454-RELATED"/>
    <property type="match status" value="1"/>
</dbReference>
<evidence type="ECO:0000256" key="2">
    <source>
        <dbReference type="ARBA" id="ARBA00006143"/>
    </source>
</evidence>
<dbReference type="GO" id="GO:0017004">
    <property type="term" value="P:cytochrome complex assembly"/>
    <property type="evidence" value="ECO:0007669"/>
    <property type="project" value="InterPro"/>
</dbReference>
<evidence type="ECO:0000256" key="3">
    <source>
        <dbReference type="ARBA" id="ARBA00022692"/>
    </source>
</evidence>
<gene>
    <name evidence="8" type="ORF">BJ983_000546</name>
</gene>
<dbReference type="GO" id="GO:0016020">
    <property type="term" value="C:membrane"/>
    <property type="evidence" value="ECO:0007669"/>
    <property type="project" value="UniProtKB-SubCell"/>
</dbReference>
<dbReference type="InterPro" id="IPR051790">
    <property type="entry name" value="Cytochrome_c-biogenesis_DsbD"/>
</dbReference>
<evidence type="ECO:0000256" key="6">
    <source>
        <dbReference type="SAM" id="Phobius"/>
    </source>
</evidence>
<dbReference type="AlphaFoldDB" id="A0A7Y9DS44"/>
<comment type="similarity">
    <text evidence="2">Belongs to the DsbD family.</text>
</comment>
<evidence type="ECO:0000256" key="5">
    <source>
        <dbReference type="ARBA" id="ARBA00023136"/>
    </source>
</evidence>
<evidence type="ECO:0000256" key="1">
    <source>
        <dbReference type="ARBA" id="ARBA00004141"/>
    </source>
</evidence>
<name>A0A7Y9DS44_9PSEU</name>
<feature type="transmembrane region" description="Helical" evidence="6">
    <location>
        <begin position="6"/>
        <end position="34"/>
    </location>
</feature>
<protein>
    <submittedName>
        <fullName evidence="8">Cytochrome c biogenesis protein CcdA</fullName>
    </submittedName>
</protein>
<keyword evidence="4 6" id="KW-1133">Transmembrane helix</keyword>
<keyword evidence="5 6" id="KW-0472">Membrane</keyword>
<evidence type="ECO:0000259" key="7">
    <source>
        <dbReference type="Pfam" id="PF02683"/>
    </source>
</evidence>
<feature type="transmembrane region" description="Helical" evidence="6">
    <location>
        <begin position="249"/>
        <end position="268"/>
    </location>
</feature>
<dbReference type="Pfam" id="PF02683">
    <property type="entry name" value="DsbD_TM"/>
    <property type="match status" value="1"/>
</dbReference>
<accession>A0A7Y9DS44</accession>
<keyword evidence="9" id="KW-1185">Reference proteome</keyword>
<keyword evidence="3 6" id="KW-0812">Transmembrane</keyword>
<feature type="transmembrane region" description="Helical" evidence="6">
    <location>
        <begin position="75"/>
        <end position="103"/>
    </location>
</feature>
<evidence type="ECO:0000256" key="4">
    <source>
        <dbReference type="ARBA" id="ARBA00022989"/>
    </source>
</evidence>
<comment type="caution">
    <text evidence="8">The sequence shown here is derived from an EMBL/GenBank/DDBJ whole genome shotgun (WGS) entry which is preliminary data.</text>
</comment>
<evidence type="ECO:0000313" key="8">
    <source>
        <dbReference type="EMBL" id="NYD34444.1"/>
    </source>
</evidence>
<dbReference type="PANTHER" id="PTHR31272:SF4">
    <property type="entry name" value="CYTOCHROME C-TYPE BIOGENESIS PROTEIN HI_1454-RELATED"/>
    <property type="match status" value="1"/>
</dbReference>
<feature type="transmembrane region" description="Helical" evidence="6">
    <location>
        <begin position="115"/>
        <end position="140"/>
    </location>
</feature>
<sequence length="278" mass="28014">MPDLGYAAALLGGVLALLSPCSALLLPSFFAYAFSGRTELVARTGVFLLGLAAVLVPLGAGSGALAGVLTQYRSVVVTVAGAVIIALGVVQVLGGGWAFGAAARFQSRMARRGTWLATLGLGAAYGLAGFCSGPILGAVLTVAAASGQAVRGAALLAVYAVGMALPLFVLALLWQRFDLGRRAWLRGREFSVGRLRLHTTSAISGVLFIVIGVLFIVFDGTAGLVGADPATSAAAENGAVSLGAGVPDLVVLGAIALVTVAVVVWRVLRVPDDGSREG</sequence>
<feature type="domain" description="Cytochrome C biogenesis protein transmembrane" evidence="7">
    <location>
        <begin position="9"/>
        <end position="177"/>
    </location>
</feature>
<dbReference type="InterPro" id="IPR003834">
    <property type="entry name" value="Cyt_c_assmbl_TM_dom"/>
</dbReference>
<evidence type="ECO:0000313" key="9">
    <source>
        <dbReference type="Proteomes" id="UP000535890"/>
    </source>
</evidence>
<organism evidence="8 9">
    <name type="scientific">Actinomycetospora corticicola</name>
    <dbReference type="NCBI Taxonomy" id="663602"/>
    <lineage>
        <taxon>Bacteria</taxon>
        <taxon>Bacillati</taxon>
        <taxon>Actinomycetota</taxon>
        <taxon>Actinomycetes</taxon>
        <taxon>Pseudonocardiales</taxon>
        <taxon>Pseudonocardiaceae</taxon>
        <taxon>Actinomycetospora</taxon>
    </lineage>
</organism>
<comment type="subcellular location">
    <subcellularLocation>
        <location evidence="1">Membrane</location>
        <topology evidence="1">Multi-pass membrane protein</topology>
    </subcellularLocation>
</comment>
<feature type="transmembrane region" description="Helical" evidence="6">
    <location>
        <begin position="46"/>
        <end position="69"/>
    </location>
</feature>
<proteinExistence type="inferred from homology"/>
<reference evidence="8 9" key="1">
    <citation type="submission" date="2020-07" db="EMBL/GenBank/DDBJ databases">
        <title>Sequencing the genomes of 1000 actinobacteria strains.</title>
        <authorList>
            <person name="Klenk H.-P."/>
        </authorList>
    </citation>
    <scope>NUCLEOTIDE SEQUENCE [LARGE SCALE GENOMIC DNA]</scope>
    <source>
        <strain evidence="8 9">DSM 45772</strain>
    </source>
</reference>